<accession>A0AAN6P5R3</accession>
<keyword evidence="3" id="KW-1185">Reference proteome</keyword>
<feature type="region of interest" description="Disordered" evidence="1">
    <location>
        <begin position="109"/>
        <end position="480"/>
    </location>
</feature>
<feature type="compositionally biased region" description="Basic and acidic residues" evidence="1">
    <location>
        <begin position="111"/>
        <end position="146"/>
    </location>
</feature>
<protein>
    <submittedName>
        <fullName evidence="2">Uncharacterized protein</fullName>
    </submittedName>
</protein>
<dbReference type="AlphaFoldDB" id="A0AAN6P5R3"/>
<name>A0AAN6P5R3_9PEZI</name>
<feature type="compositionally biased region" description="Low complexity" evidence="1">
    <location>
        <begin position="421"/>
        <end position="436"/>
    </location>
</feature>
<dbReference type="EMBL" id="MU854638">
    <property type="protein sequence ID" value="KAK4032184.1"/>
    <property type="molecule type" value="Genomic_DNA"/>
</dbReference>
<evidence type="ECO:0000313" key="3">
    <source>
        <dbReference type="Proteomes" id="UP001303115"/>
    </source>
</evidence>
<reference evidence="3" key="1">
    <citation type="journal article" date="2023" name="Mol. Phylogenet. Evol.">
        <title>Genome-scale phylogeny and comparative genomics of the fungal order Sordariales.</title>
        <authorList>
            <person name="Hensen N."/>
            <person name="Bonometti L."/>
            <person name="Westerberg I."/>
            <person name="Brannstrom I.O."/>
            <person name="Guillou S."/>
            <person name="Cros-Aarteil S."/>
            <person name="Calhoun S."/>
            <person name="Haridas S."/>
            <person name="Kuo A."/>
            <person name="Mondo S."/>
            <person name="Pangilinan J."/>
            <person name="Riley R."/>
            <person name="LaButti K."/>
            <person name="Andreopoulos B."/>
            <person name="Lipzen A."/>
            <person name="Chen C."/>
            <person name="Yan M."/>
            <person name="Daum C."/>
            <person name="Ng V."/>
            <person name="Clum A."/>
            <person name="Steindorff A."/>
            <person name="Ohm R.A."/>
            <person name="Martin F."/>
            <person name="Silar P."/>
            <person name="Natvig D.O."/>
            <person name="Lalanne C."/>
            <person name="Gautier V."/>
            <person name="Ament-Velasquez S.L."/>
            <person name="Kruys A."/>
            <person name="Hutchinson M.I."/>
            <person name="Powell A.J."/>
            <person name="Barry K."/>
            <person name="Miller A.N."/>
            <person name="Grigoriev I.V."/>
            <person name="Debuchy R."/>
            <person name="Gladieux P."/>
            <person name="Hiltunen Thoren M."/>
            <person name="Johannesson H."/>
        </authorList>
    </citation>
    <scope>NUCLEOTIDE SEQUENCE [LARGE SCALE GENOMIC DNA]</scope>
    <source>
        <strain evidence="3">CBS 284.82</strain>
    </source>
</reference>
<feature type="compositionally biased region" description="Gly residues" evidence="1">
    <location>
        <begin position="444"/>
        <end position="468"/>
    </location>
</feature>
<comment type="caution">
    <text evidence="2">The sequence shown here is derived from an EMBL/GenBank/DDBJ whole genome shotgun (WGS) entry which is preliminary data.</text>
</comment>
<feature type="compositionally biased region" description="Polar residues" evidence="1">
    <location>
        <begin position="13"/>
        <end position="31"/>
    </location>
</feature>
<feature type="compositionally biased region" description="Low complexity" evidence="1">
    <location>
        <begin position="170"/>
        <end position="185"/>
    </location>
</feature>
<feature type="compositionally biased region" description="Basic and acidic residues" evidence="1">
    <location>
        <begin position="217"/>
        <end position="230"/>
    </location>
</feature>
<gene>
    <name evidence="2" type="ORF">C8A01DRAFT_41379</name>
</gene>
<feature type="compositionally biased region" description="Basic and acidic residues" evidence="1">
    <location>
        <begin position="1"/>
        <end position="12"/>
    </location>
</feature>
<feature type="compositionally biased region" description="Basic and acidic residues" evidence="1">
    <location>
        <begin position="299"/>
        <end position="310"/>
    </location>
</feature>
<feature type="compositionally biased region" description="Low complexity" evidence="1">
    <location>
        <begin position="335"/>
        <end position="349"/>
    </location>
</feature>
<feature type="compositionally biased region" description="Acidic residues" evidence="1">
    <location>
        <begin position="311"/>
        <end position="325"/>
    </location>
</feature>
<proteinExistence type="predicted"/>
<evidence type="ECO:0000313" key="2">
    <source>
        <dbReference type="EMBL" id="KAK4032184.1"/>
    </source>
</evidence>
<sequence length="480" mass="51722">MESLRSERDRNASDGSSLTSWAHSGPSTLTSQEQQQWREWEKQRLSVIRENGAHVPSPSIRRRVLGSGLFQPPDGGTENPVAPRPMVDSQRIYSALVKRMQAMNTEVAQGLEDRSEGLDSERSALVDEDGERKSSETPDTIRRVVPEWKTGSPYRRALRKSMQEEQNAWAQQSSAADQDSDTATQLHHASDGGHLPETDSDSAKDLAYSESVYSSDEGERGPTKAVDASKRNSGLDTPAMYRASGHREASTASSIDWKTWLSANIDKFEPPASPSKPSDAEPTLPRAFPTTHFPSLRGHVREPAQTHDDDRDYDNDDTDNEEDDDVFHPPVNRKLTPLTMTTPLTQLQPNVIKPSPLRHSVSIKRLTPPSSNSNSNSYGTGPGMGNLTRLVENESPVRSAPPPPIPPRSKLRPEPLRIVRPPSVGGVSSVLSSPGLTEAVRRQFGGGGVSGNGGGLGGGFGGDGGGGVSLSYGAADGSQG</sequence>
<feature type="non-terminal residue" evidence="2">
    <location>
        <position position="480"/>
    </location>
</feature>
<feature type="compositionally biased region" description="Basic and acidic residues" evidence="1">
    <location>
        <begin position="188"/>
        <end position="204"/>
    </location>
</feature>
<organism evidence="2 3">
    <name type="scientific">Parachaetomium inaequale</name>
    <dbReference type="NCBI Taxonomy" id="2588326"/>
    <lineage>
        <taxon>Eukaryota</taxon>
        <taxon>Fungi</taxon>
        <taxon>Dikarya</taxon>
        <taxon>Ascomycota</taxon>
        <taxon>Pezizomycotina</taxon>
        <taxon>Sordariomycetes</taxon>
        <taxon>Sordariomycetidae</taxon>
        <taxon>Sordariales</taxon>
        <taxon>Chaetomiaceae</taxon>
        <taxon>Parachaetomium</taxon>
    </lineage>
</organism>
<dbReference type="Proteomes" id="UP001303115">
    <property type="component" value="Unassembled WGS sequence"/>
</dbReference>
<evidence type="ECO:0000256" key="1">
    <source>
        <dbReference type="SAM" id="MobiDB-lite"/>
    </source>
</evidence>
<feature type="region of interest" description="Disordered" evidence="1">
    <location>
        <begin position="1"/>
        <end position="85"/>
    </location>
</feature>